<dbReference type="AlphaFoldDB" id="A0A3A2ZMU6"/>
<feature type="compositionally biased region" description="Low complexity" evidence="1">
    <location>
        <begin position="143"/>
        <end position="153"/>
    </location>
</feature>
<keyword evidence="2" id="KW-0732">Signal</keyword>
<dbReference type="Proteomes" id="UP000266188">
    <property type="component" value="Unassembled WGS sequence"/>
</dbReference>
<keyword evidence="4" id="KW-1185">Reference proteome</keyword>
<dbReference type="EMBL" id="MVGC01000100">
    <property type="protein sequence ID" value="RJE23930.1"/>
    <property type="molecule type" value="Genomic_DNA"/>
</dbReference>
<dbReference type="OrthoDB" id="4368991at2759"/>
<evidence type="ECO:0000313" key="4">
    <source>
        <dbReference type="Proteomes" id="UP000266188"/>
    </source>
</evidence>
<comment type="caution">
    <text evidence="3">The sequence shown here is derived from an EMBL/GenBank/DDBJ whole genome shotgun (WGS) entry which is preliminary data.</text>
</comment>
<name>A0A3A2ZMU6_9EURO</name>
<sequence length="177" mass="18280">MKFLKTLFLATILSVAANAAETSCPAGWLPNTFKQTRCCSGNMVIDEEGAYCCVYDMRAYKEALTNTAKVYATPTTKEGETNWSTVHDSCVVKVRFTASDYSAQVSSAASKAESTPTTTSAGEVTSTSTTQSGISSGTGSGSGSQTSTPTPTSNGAMPLATEAMLGSAAFAAALYLL</sequence>
<evidence type="ECO:0000256" key="1">
    <source>
        <dbReference type="SAM" id="MobiDB-lite"/>
    </source>
</evidence>
<organism evidence="3 4">
    <name type="scientific">Aspergillus sclerotialis</name>
    <dbReference type="NCBI Taxonomy" id="2070753"/>
    <lineage>
        <taxon>Eukaryota</taxon>
        <taxon>Fungi</taxon>
        <taxon>Dikarya</taxon>
        <taxon>Ascomycota</taxon>
        <taxon>Pezizomycotina</taxon>
        <taxon>Eurotiomycetes</taxon>
        <taxon>Eurotiomycetidae</taxon>
        <taxon>Eurotiales</taxon>
        <taxon>Aspergillaceae</taxon>
        <taxon>Aspergillus</taxon>
        <taxon>Aspergillus subgen. Polypaecilum</taxon>
    </lineage>
</organism>
<accession>A0A3A2ZMU6</accession>
<feature type="region of interest" description="Disordered" evidence="1">
    <location>
        <begin position="107"/>
        <end position="157"/>
    </location>
</feature>
<feature type="signal peptide" evidence="2">
    <location>
        <begin position="1"/>
        <end position="19"/>
    </location>
</feature>
<evidence type="ECO:0000256" key="2">
    <source>
        <dbReference type="SAM" id="SignalP"/>
    </source>
</evidence>
<feature type="compositionally biased region" description="Polar residues" evidence="1">
    <location>
        <begin position="107"/>
        <end position="124"/>
    </location>
</feature>
<proteinExistence type="predicted"/>
<gene>
    <name evidence="3" type="ORF">PHISCL_03746</name>
</gene>
<evidence type="ECO:0000313" key="3">
    <source>
        <dbReference type="EMBL" id="RJE23930.1"/>
    </source>
</evidence>
<dbReference type="STRING" id="2070753.A0A3A2ZMU6"/>
<feature type="chain" id="PRO_5017296133" evidence="2">
    <location>
        <begin position="20"/>
        <end position="177"/>
    </location>
</feature>
<reference evidence="4" key="1">
    <citation type="submission" date="2017-02" db="EMBL/GenBank/DDBJ databases">
        <authorList>
            <person name="Tafer H."/>
            <person name="Lopandic K."/>
        </authorList>
    </citation>
    <scope>NUCLEOTIDE SEQUENCE [LARGE SCALE GENOMIC DNA]</scope>
    <source>
        <strain evidence="4">CBS 366.77</strain>
    </source>
</reference>
<feature type="compositionally biased region" description="Low complexity" evidence="1">
    <location>
        <begin position="125"/>
        <end position="135"/>
    </location>
</feature>
<protein>
    <submittedName>
        <fullName evidence="3">Uncharacterized protein</fullName>
    </submittedName>
</protein>